<sequence>MFVKIKMFQQQIFKVSVESTDTVKKLKEVIENERGKDDFPVEGQKLIYAGKILEDAKTISEYKIEESKFVVAVVAKPKAPLASPVASPSEETTTTSSSPTPKPSTEEAEKPKADSETPSSGGQVEETTSSAPSSDATTTTTTTAPASTLATSESALVTGEEYEQLVANIMSMGFERNRVTAALSASFNNPDRAVEYLMTGIPQSAAAPPPARPAGEDINPLAYMRNNPQLQSMAEMVRQNPDMLVPFIQQIGQQNPQLLQYINEHQQELINMINDPTSGESPAKQAPAQAPPGSGVGAYAAAPGFR</sequence>
<dbReference type="CDD" id="cd14377">
    <property type="entry name" value="UBA1_Rad23"/>
    <property type="match status" value="1"/>
</dbReference>
<keyword evidence="5" id="KW-0227">DNA damage</keyword>
<organism evidence="12 13">
    <name type="scientific">Clavelina lepadiformis</name>
    <name type="common">Light-bulb sea squirt</name>
    <name type="synonym">Ascidia lepadiformis</name>
    <dbReference type="NCBI Taxonomy" id="159417"/>
    <lineage>
        <taxon>Eukaryota</taxon>
        <taxon>Metazoa</taxon>
        <taxon>Chordata</taxon>
        <taxon>Tunicata</taxon>
        <taxon>Ascidiacea</taxon>
        <taxon>Aplousobranchia</taxon>
        <taxon>Clavelinidae</taxon>
        <taxon>Clavelina</taxon>
    </lineage>
</organism>
<dbReference type="SMART" id="SM00727">
    <property type="entry name" value="STI1"/>
    <property type="match status" value="1"/>
</dbReference>
<reference evidence="12 13" key="1">
    <citation type="submission" date="2024-02" db="EMBL/GenBank/DDBJ databases">
        <authorList>
            <person name="Daric V."/>
            <person name="Darras S."/>
        </authorList>
    </citation>
    <scope>NUCLEOTIDE SEQUENCE [LARGE SCALE GENOMIC DNA]</scope>
</reference>
<dbReference type="PROSITE" id="PS50030">
    <property type="entry name" value="UBA"/>
    <property type="match status" value="1"/>
</dbReference>
<evidence type="ECO:0000313" key="12">
    <source>
        <dbReference type="EMBL" id="CAK8680832.1"/>
    </source>
</evidence>
<dbReference type="PANTHER" id="PTHR10621">
    <property type="entry name" value="UV EXCISION REPAIR PROTEIN RAD23"/>
    <property type="match status" value="1"/>
</dbReference>
<evidence type="ECO:0000259" key="10">
    <source>
        <dbReference type="PROSITE" id="PS50030"/>
    </source>
</evidence>
<keyword evidence="7" id="KW-0234">DNA repair</keyword>
<dbReference type="PROSITE" id="PS50053">
    <property type="entry name" value="UBIQUITIN_2"/>
    <property type="match status" value="1"/>
</dbReference>
<dbReference type="InterPro" id="IPR000626">
    <property type="entry name" value="Ubiquitin-like_dom"/>
</dbReference>
<dbReference type="InterPro" id="IPR004806">
    <property type="entry name" value="Rad23"/>
</dbReference>
<dbReference type="InterPro" id="IPR006636">
    <property type="entry name" value="STI1_HS-bd"/>
</dbReference>
<dbReference type="InterPro" id="IPR041811">
    <property type="entry name" value="RAD23A/B_UBA1"/>
</dbReference>
<dbReference type="InterPro" id="IPR009060">
    <property type="entry name" value="UBA-like_sf"/>
</dbReference>
<evidence type="ECO:0008006" key="14">
    <source>
        <dbReference type="Google" id="ProtNLM"/>
    </source>
</evidence>
<evidence type="ECO:0000256" key="3">
    <source>
        <dbReference type="ARBA" id="ARBA00022553"/>
    </source>
</evidence>
<feature type="region of interest" description="Disordered" evidence="9">
    <location>
        <begin position="80"/>
        <end position="155"/>
    </location>
</feature>
<dbReference type="EMBL" id="CAWYQH010000079">
    <property type="protein sequence ID" value="CAK8680832.1"/>
    <property type="molecule type" value="Genomic_DNA"/>
</dbReference>
<keyword evidence="4" id="KW-0677">Repeat</keyword>
<keyword evidence="13" id="KW-1185">Reference proteome</keyword>
<feature type="domain" description="Ubiquitin-like" evidence="11">
    <location>
        <begin position="1"/>
        <end position="79"/>
    </location>
</feature>
<protein>
    <recommendedName>
        <fullName evidence="14">UV excision repair protein RAD23</fullName>
    </recommendedName>
</protein>
<feature type="region of interest" description="Disordered" evidence="9">
    <location>
        <begin position="274"/>
        <end position="306"/>
    </location>
</feature>
<dbReference type="Gene3D" id="1.10.8.10">
    <property type="entry name" value="DNA helicase RuvA subunit, C-terminal domain"/>
    <property type="match status" value="1"/>
</dbReference>
<keyword evidence="8" id="KW-0539">Nucleus</keyword>
<dbReference type="NCBIfam" id="TIGR00601">
    <property type="entry name" value="rad23"/>
    <property type="match status" value="1"/>
</dbReference>
<keyword evidence="6" id="KW-0647">Proteasome</keyword>
<name>A0ABP0FMH1_CLALP</name>
<gene>
    <name evidence="12" type="ORF">CVLEPA_LOCUS11071</name>
</gene>
<evidence type="ECO:0000256" key="6">
    <source>
        <dbReference type="ARBA" id="ARBA00022942"/>
    </source>
</evidence>
<evidence type="ECO:0000256" key="5">
    <source>
        <dbReference type="ARBA" id="ARBA00022763"/>
    </source>
</evidence>
<dbReference type="CDD" id="cd01805">
    <property type="entry name" value="Ubl_Rad23"/>
    <property type="match status" value="1"/>
</dbReference>
<feature type="compositionally biased region" description="Low complexity" evidence="9">
    <location>
        <begin position="126"/>
        <end position="155"/>
    </location>
</feature>
<dbReference type="SUPFAM" id="SSF46934">
    <property type="entry name" value="UBA-like"/>
    <property type="match status" value="1"/>
</dbReference>
<dbReference type="Pfam" id="PF09280">
    <property type="entry name" value="XPC-binding"/>
    <property type="match status" value="1"/>
</dbReference>
<dbReference type="Gene3D" id="3.10.20.90">
    <property type="entry name" value="Phosphatidylinositol 3-kinase Catalytic Subunit, Chain A, domain 1"/>
    <property type="match status" value="1"/>
</dbReference>
<evidence type="ECO:0000256" key="9">
    <source>
        <dbReference type="SAM" id="MobiDB-lite"/>
    </source>
</evidence>
<comment type="subcellular location">
    <subcellularLocation>
        <location evidence="1">Nucleus</location>
    </subcellularLocation>
</comment>
<dbReference type="InterPro" id="IPR029071">
    <property type="entry name" value="Ubiquitin-like_domsf"/>
</dbReference>
<dbReference type="Pfam" id="PF00240">
    <property type="entry name" value="ubiquitin"/>
    <property type="match status" value="1"/>
</dbReference>
<keyword evidence="3" id="KW-0597">Phosphoprotein</keyword>
<feature type="domain" description="UBA" evidence="10">
    <location>
        <begin position="160"/>
        <end position="200"/>
    </location>
</feature>
<accession>A0ABP0FMH1</accession>
<dbReference type="SUPFAM" id="SSF54236">
    <property type="entry name" value="Ubiquitin-like"/>
    <property type="match status" value="1"/>
</dbReference>
<dbReference type="SMART" id="SM00213">
    <property type="entry name" value="UBQ"/>
    <property type="match status" value="1"/>
</dbReference>
<evidence type="ECO:0000259" key="11">
    <source>
        <dbReference type="PROSITE" id="PS50053"/>
    </source>
</evidence>
<evidence type="ECO:0000256" key="4">
    <source>
        <dbReference type="ARBA" id="ARBA00022737"/>
    </source>
</evidence>
<dbReference type="SUPFAM" id="SSF101238">
    <property type="entry name" value="XPC-binding domain"/>
    <property type="match status" value="1"/>
</dbReference>
<dbReference type="SMART" id="SM00165">
    <property type="entry name" value="UBA"/>
    <property type="match status" value="1"/>
</dbReference>
<evidence type="ECO:0000256" key="1">
    <source>
        <dbReference type="ARBA" id="ARBA00004123"/>
    </source>
</evidence>
<feature type="compositionally biased region" description="Low complexity" evidence="9">
    <location>
        <begin position="80"/>
        <end position="99"/>
    </location>
</feature>
<proteinExistence type="inferred from homology"/>
<dbReference type="InterPro" id="IPR015940">
    <property type="entry name" value="UBA"/>
</dbReference>
<evidence type="ECO:0000313" key="13">
    <source>
        <dbReference type="Proteomes" id="UP001642483"/>
    </source>
</evidence>
<evidence type="ECO:0000256" key="8">
    <source>
        <dbReference type="ARBA" id="ARBA00023242"/>
    </source>
</evidence>
<dbReference type="InterPro" id="IPR015360">
    <property type="entry name" value="XPC-bd"/>
</dbReference>
<dbReference type="InterPro" id="IPR036353">
    <property type="entry name" value="XPC-bd_sf"/>
</dbReference>
<dbReference type="Gene3D" id="1.10.10.540">
    <property type="entry name" value="XPC-binding domain"/>
    <property type="match status" value="1"/>
</dbReference>
<dbReference type="Pfam" id="PF00627">
    <property type="entry name" value="UBA"/>
    <property type="match status" value="1"/>
</dbReference>
<feature type="compositionally biased region" description="Basic and acidic residues" evidence="9">
    <location>
        <begin position="104"/>
        <end position="115"/>
    </location>
</feature>
<evidence type="ECO:0000256" key="7">
    <source>
        <dbReference type="ARBA" id="ARBA00023204"/>
    </source>
</evidence>
<dbReference type="PANTHER" id="PTHR10621:SF0">
    <property type="entry name" value="UV EXCISION REPAIR PROTEIN RAD23"/>
    <property type="match status" value="1"/>
</dbReference>
<dbReference type="Proteomes" id="UP001642483">
    <property type="component" value="Unassembled WGS sequence"/>
</dbReference>
<comment type="caution">
    <text evidence="12">The sequence shown here is derived from an EMBL/GenBank/DDBJ whole genome shotgun (WGS) entry which is preliminary data.</text>
</comment>
<feature type="compositionally biased region" description="Low complexity" evidence="9">
    <location>
        <begin position="282"/>
        <end position="292"/>
    </location>
</feature>
<comment type="similarity">
    <text evidence="2">Belongs to the RAD23 family.</text>
</comment>
<evidence type="ECO:0000256" key="2">
    <source>
        <dbReference type="ARBA" id="ARBA00009878"/>
    </source>
</evidence>